<dbReference type="Pfam" id="PF02449">
    <property type="entry name" value="Glyco_hydro_42"/>
    <property type="match status" value="1"/>
</dbReference>
<dbReference type="InterPro" id="IPR040669">
    <property type="entry name" value="Agarase_CBM"/>
</dbReference>
<keyword evidence="2" id="KW-0326">Glycosidase</keyword>
<reference evidence="7 8" key="1">
    <citation type="submission" date="2020-04" db="EMBL/GenBank/DDBJ databases">
        <title>Vibrio sp. SM6, a novel species isolated from seawater.</title>
        <authorList>
            <person name="Wang X."/>
        </authorList>
    </citation>
    <scope>NUCLEOTIDE SEQUENCE [LARGE SCALE GENOMIC DNA]</scope>
    <source>
        <strain evidence="7 8">SM6</strain>
    </source>
</reference>
<dbReference type="SUPFAM" id="SSF51445">
    <property type="entry name" value="(Trans)glycosidases"/>
    <property type="match status" value="1"/>
</dbReference>
<dbReference type="AlphaFoldDB" id="A0A7X8YI49"/>
<dbReference type="RefSeq" id="WP_168837310.1">
    <property type="nucleotide sequence ID" value="NZ_JABAIK010000017.1"/>
</dbReference>
<dbReference type="PROSITE" id="PS51257">
    <property type="entry name" value="PROKAR_LIPOPROTEIN"/>
    <property type="match status" value="1"/>
</dbReference>
<dbReference type="EMBL" id="JABAIK010000017">
    <property type="protein sequence ID" value="NLS14216.1"/>
    <property type="molecule type" value="Genomic_DNA"/>
</dbReference>
<feature type="chain" id="PRO_5030581628" evidence="4">
    <location>
        <begin position="22"/>
        <end position="951"/>
    </location>
</feature>
<evidence type="ECO:0000256" key="3">
    <source>
        <dbReference type="SAM" id="MobiDB-lite"/>
    </source>
</evidence>
<dbReference type="Pfam" id="PF17992">
    <property type="entry name" value="Agarase_CBM"/>
    <property type="match status" value="1"/>
</dbReference>
<accession>A0A7X8YI49</accession>
<evidence type="ECO:0000313" key="7">
    <source>
        <dbReference type="EMBL" id="NLS14216.1"/>
    </source>
</evidence>
<dbReference type="InterPro" id="IPR017853">
    <property type="entry name" value="GH"/>
</dbReference>
<evidence type="ECO:0000259" key="6">
    <source>
        <dbReference type="Pfam" id="PF17992"/>
    </source>
</evidence>
<evidence type="ECO:0000256" key="1">
    <source>
        <dbReference type="ARBA" id="ARBA00022801"/>
    </source>
</evidence>
<gene>
    <name evidence="7" type="ORF">HGP28_15120</name>
</gene>
<dbReference type="Gene3D" id="2.60.120.430">
    <property type="entry name" value="Galactose-binding lectin"/>
    <property type="match status" value="2"/>
</dbReference>
<dbReference type="Proteomes" id="UP000535589">
    <property type="component" value="Unassembled WGS sequence"/>
</dbReference>
<name>A0A7X8YI49_9VIBR</name>
<comment type="caution">
    <text evidence="7">The sequence shown here is derived from an EMBL/GenBank/DDBJ whole genome shotgun (WGS) entry which is preliminary data.</text>
</comment>
<dbReference type="InterPro" id="IPR013529">
    <property type="entry name" value="Glyco_hydro_42_N"/>
</dbReference>
<feature type="domain" description="Agarase CBM-like" evidence="6">
    <location>
        <begin position="241"/>
        <end position="412"/>
    </location>
</feature>
<dbReference type="GO" id="GO:0009341">
    <property type="term" value="C:beta-galactosidase complex"/>
    <property type="evidence" value="ECO:0007669"/>
    <property type="project" value="InterPro"/>
</dbReference>
<proteinExistence type="predicted"/>
<keyword evidence="8" id="KW-1185">Reference proteome</keyword>
<dbReference type="GO" id="GO:0005975">
    <property type="term" value="P:carbohydrate metabolic process"/>
    <property type="evidence" value="ECO:0007669"/>
    <property type="project" value="InterPro"/>
</dbReference>
<evidence type="ECO:0000313" key="8">
    <source>
        <dbReference type="Proteomes" id="UP000535589"/>
    </source>
</evidence>
<dbReference type="GO" id="GO:0004565">
    <property type="term" value="F:beta-galactosidase activity"/>
    <property type="evidence" value="ECO:0007669"/>
    <property type="project" value="InterPro"/>
</dbReference>
<feature type="signal peptide" evidence="4">
    <location>
        <begin position="1"/>
        <end position="21"/>
    </location>
</feature>
<feature type="domain" description="Glycoside hydrolase family 42 N-terminal" evidence="5">
    <location>
        <begin position="658"/>
        <end position="830"/>
    </location>
</feature>
<keyword evidence="1" id="KW-0378">Hydrolase</keyword>
<feature type="compositionally biased region" description="Basic and acidic residues" evidence="3">
    <location>
        <begin position="451"/>
        <end position="465"/>
    </location>
</feature>
<keyword evidence="4" id="KW-0732">Signal</keyword>
<evidence type="ECO:0000256" key="2">
    <source>
        <dbReference type="ARBA" id="ARBA00023295"/>
    </source>
</evidence>
<evidence type="ECO:0000259" key="5">
    <source>
        <dbReference type="Pfam" id="PF02449"/>
    </source>
</evidence>
<dbReference type="Gene3D" id="3.20.20.80">
    <property type="entry name" value="Glycosidases"/>
    <property type="match status" value="1"/>
</dbReference>
<evidence type="ECO:0000256" key="4">
    <source>
        <dbReference type="SAM" id="SignalP"/>
    </source>
</evidence>
<feature type="region of interest" description="Disordered" evidence="3">
    <location>
        <begin position="441"/>
        <end position="471"/>
    </location>
</feature>
<protein>
    <submittedName>
        <fullName evidence="7">Beta-agarase</fullName>
    </submittedName>
</protein>
<organism evidence="7 8">
    <name type="scientific">Vibrio agarilyticus</name>
    <dbReference type="NCBI Taxonomy" id="2726741"/>
    <lineage>
        <taxon>Bacteria</taxon>
        <taxon>Pseudomonadati</taxon>
        <taxon>Pseudomonadota</taxon>
        <taxon>Gammaproteobacteria</taxon>
        <taxon>Vibrionales</taxon>
        <taxon>Vibrionaceae</taxon>
        <taxon>Vibrio</taxon>
    </lineage>
</organism>
<sequence length="951" mass="105905">MKRTALSLALAASFLSLYGCSSGGSDIASNTDVGQLAAESFIHNGLLPNMTASNAKTSTAKAGDVSLLTVDFDSVSEENKFKIWPHIRFAPKSGHWNWNDKGSLKVLVKNPSDSDPLSLVFKLSDRVGMVGSAPNALNYAFQLQAGEEREVELLFNGTQRQLPGYFGGEKLDLKTISEFQVYVQGPADAQQAALSQFELVGATGDFIASDVVEIDAGPIPTVATLSQFETGNTSMVFKDLSNASQIKVVDGKNQDKALEVVFSQASDYPSIAFRPSQPWDWSKQGSFNLAFDIENPTDDPVQVYVRVDQGDHQVFGGTADGVTDSMVGSMAITPNSDSTYYMALTKPSQDAVSGMRGEPPRASYNAQAITYSWGEEELDKLDSIYTVQLFLMQPNKDYKLVVNNLRLIPDLVSDTSRFDGLIDQFGQYIGSDWPEKVHSLDELQQQGQQELAERGKAKQNTDRSKFGGWSEGPKFEATGFFRVEKTNGQWNMIDPEGNIYFMTGIDNFRTTDTMTITGVDYQQPEGRQGGEVKSKLRRSLFTWLPEEDSPLAQAYDYVPFVHKGAVEKGEVFSFYLANLMRKYNTDSAQEALDIWRDVSLDRNLEWGFTSLGNWADPSFYGNERVPYVANGWTMFGGEFKKISSGNDYWGPIPDPFDPAFKQAAQNTVDKIATEVEVNDPWLIGVFIDNEMSWGNTANEANRYGLVVNALSYDAAQSPAKKALTDYLQQEYKTVDNLAQKWGQDINSWDSFAAGFDYRDTLNPAMKADYGQMLEMIASQYFSVVQQEVARVLPNHMYLGARFADWGITPEVAKGAAPHVDVMSYNLYANDLKSKGDWSRLPKLDKPSIIGEFHFGSTDTGLFHGGIVTTPNQKERGKMFTHYMNSILENPYFVGAHWFQYTDSPATGRAWDGENYNVGFVTVTDTPYRELVKQATQFNRTMYPKRLALQNQ</sequence>